<keyword evidence="3" id="KW-1185">Reference proteome</keyword>
<gene>
    <name evidence="2" type="ORF">BEMITA_LOCUS6250</name>
</gene>
<dbReference type="Proteomes" id="UP001152759">
    <property type="component" value="Chromosome 3"/>
</dbReference>
<sequence>MNYQIPLVFAIICVQGLLAAPTSNALPEKEKEWLATELKNLREKGEMFKMAMNNYITAKPELGDMIDNLLAKGQKIAADFEEFHGKGANKGLEADAVEAKYREFYDSLKQLESSFLADFKAQVATIPNATALTAAVQKASEEVKTQA</sequence>
<feature type="chain" id="PRO_5040319048" evidence="1">
    <location>
        <begin position="20"/>
        <end position="147"/>
    </location>
</feature>
<evidence type="ECO:0000256" key="1">
    <source>
        <dbReference type="SAM" id="SignalP"/>
    </source>
</evidence>
<evidence type="ECO:0000313" key="3">
    <source>
        <dbReference type="Proteomes" id="UP001152759"/>
    </source>
</evidence>
<feature type="signal peptide" evidence="1">
    <location>
        <begin position="1"/>
        <end position="19"/>
    </location>
</feature>
<accession>A0A9P0A9R8</accession>
<reference evidence="2" key="1">
    <citation type="submission" date="2021-12" db="EMBL/GenBank/DDBJ databases">
        <authorList>
            <person name="King R."/>
        </authorList>
    </citation>
    <scope>NUCLEOTIDE SEQUENCE</scope>
</reference>
<name>A0A9P0A9R8_BEMTA</name>
<evidence type="ECO:0000313" key="2">
    <source>
        <dbReference type="EMBL" id="CAH0387205.1"/>
    </source>
</evidence>
<dbReference type="KEGG" id="btab:109030644"/>
<keyword evidence="1" id="KW-0732">Signal</keyword>
<dbReference type="EMBL" id="OU963864">
    <property type="protein sequence ID" value="CAH0387205.1"/>
    <property type="molecule type" value="Genomic_DNA"/>
</dbReference>
<dbReference type="AlphaFoldDB" id="A0A9P0A9R8"/>
<organism evidence="2 3">
    <name type="scientific">Bemisia tabaci</name>
    <name type="common">Sweetpotato whitefly</name>
    <name type="synonym">Aleurodes tabaci</name>
    <dbReference type="NCBI Taxonomy" id="7038"/>
    <lineage>
        <taxon>Eukaryota</taxon>
        <taxon>Metazoa</taxon>
        <taxon>Ecdysozoa</taxon>
        <taxon>Arthropoda</taxon>
        <taxon>Hexapoda</taxon>
        <taxon>Insecta</taxon>
        <taxon>Pterygota</taxon>
        <taxon>Neoptera</taxon>
        <taxon>Paraneoptera</taxon>
        <taxon>Hemiptera</taxon>
        <taxon>Sternorrhyncha</taxon>
        <taxon>Aleyrodoidea</taxon>
        <taxon>Aleyrodidae</taxon>
        <taxon>Aleyrodinae</taxon>
        <taxon>Bemisia</taxon>
    </lineage>
</organism>
<protein>
    <submittedName>
        <fullName evidence="2">Uncharacterized protein</fullName>
    </submittedName>
</protein>
<proteinExistence type="predicted"/>